<accession>A0A4Y7I3K5</accession>
<gene>
    <name evidence="2" type="ORF">C5167_036394</name>
</gene>
<protein>
    <submittedName>
        <fullName evidence="2">Uncharacterized protein</fullName>
    </submittedName>
</protein>
<evidence type="ECO:0000313" key="2">
    <source>
        <dbReference type="EMBL" id="RZC43437.1"/>
    </source>
</evidence>
<keyword evidence="3" id="KW-1185">Reference proteome</keyword>
<feature type="region of interest" description="Disordered" evidence="1">
    <location>
        <begin position="1"/>
        <end position="57"/>
    </location>
</feature>
<proteinExistence type="predicted"/>
<organism evidence="2 3">
    <name type="scientific">Papaver somniferum</name>
    <name type="common">Opium poppy</name>
    <dbReference type="NCBI Taxonomy" id="3469"/>
    <lineage>
        <taxon>Eukaryota</taxon>
        <taxon>Viridiplantae</taxon>
        <taxon>Streptophyta</taxon>
        <taxon>Embryophyta</taxon>
        <taxon>Tracheophyta</taxon>
        <taxon>Spermatophyta</taxon>
        <taxon>Magnoliopsida</taxon>
        <taxon>Ranunculales</taxon>
        <taxon>Papaveraceae</taxon>
        <taxon>Papaveroideae</taxon>
        <taxon>Papaver</taxon>
    </lineage>
</organism>
<feature type="compositionally biased region" description="Polar residues" evidence="1">
    <location>
        <begin position="1"/>
        <end position="18"/>
    </location>
</feature>
<dbReference type="AlphaFoldDB" id="A0A4Y7I3K5"/>
<dbReference type="Gramene" id="RZC43437">
    <property type="protein sequence ID" value="RZC43437"/>
    <property type="gene ID" value="C5167_036394"/>
</dbReference>
<evidence type="ECO:0000256" key="1">
    <source>
        <dbReference type="SAM" id="MobiDB-lite"/>
    </source>
</evidence>
<reference evidence="2 3" key="1">
    <citation type="journal article" date="2018" name="Science">
        <title>The opium poppy genome and morphinan production.</title>
        <authorList>
            <person name="Guo L."/>
            <person name="Winzer T."/>
            <person name="Yang X."/>
            <person name="Li Y."/>
            <person name="Ning Z."/>
            <person name="He Z."/>
            <person name="Teodor R."/>
            <person name="Lu Y."/>
            <person name="Bowser T.A."/>
            <person name="Graham I.A."/>
            <person name="Ye K."/>
        </authorList>
    </citation>
    <scope>NUCLEOTIDE SEQUENCE [LARGE SCALE GENOMIC DNA]</scope>
    <source>
        <strain evidence="3">cv. HN1</strain>
        <tissue evidence="2">Leaves</tissue>
    </source>
</reference>
<dbReference type="EMBL" id="CM010715">
    <property type="protein sequence ID" value="RZC43437.1"/>
    <property type="molecule type" value="Genomic_DNA"/>
</dbReference>
<sequence length="445" mass="49583">MSSQSSIHSSTEPSHQPTPSKPPVNLASDWKKVAKKDSHKHKLSPSKEGSLPKRRSSEALVHVVSSLTMMSVAAVTPSKGEMSVSSSPQPLATSAPDYGVESSVVARPLPEIIAAKEELEAGVGATAATAEALQWSGLISSALGLSPPKTESESSQLSKCDKRTAIESEVFLRRLVQIEELNKDEEVIDDLRRQLSELSYSANDVIKLRAKNEELKRFKPKAYVRTLESDRQSSCDRVVGLQIDNSGWRACSDHHCTLSGQLARDLEISNMLNHSFLDENRTLSDDVRNLKNQKLSFDDAYYRLSRDRNLLESSLPSQKDVSNDLASKLAKSLKEMDEACQAIDRDLEDLQLFHSANDHPIISNDLHVVISQEKEEVLALKKKLEILQRNLTRAIKEMDSSSRQLSSSFQLVDEVLQERDDLRRDKEELEQGLSRPRASVLHRIG</sequence>
<feature type="region of interest" description="Disordered" evidence="1">
    <location>
        <begin position="426"/>
        <end position="445"/>
    </location>
</feature>
<dbReference type="Proteomes" id="UP000316621">
    <property type="component" value="Chromosome 1"/>
</dbReference>
<name>A0A4Y7I3K5_PAPSO</name>
<evidence type="ECO:0000313" key="3">
    <source>
        <dbReference type="Proteomes" id="UP000316621"/>
    </source>
</evidence>